<feature type="domain" description="YpoC-like" evidence="1">
    <location>
        <begin position="57"/>
        <end position="166"/>
    </location>
</feature>
<organism evidence="2 3">
    <name type="scientific">Bacillus pacificus</name>
    <dbReference type="NCBI Taxonomy" id="2026187"/>
    <lineage>
        <taxon>Bacteria</taxon>
        <taxon>Bacillati</taxon>
        <taxon>Bacillota</taxon>
        <taxon>Bacilli</taxon>
        <taxon>Bacillales</taxon>
        <taxon>Bacillaceae</taxon>
        <taxon>Bacillus</taxon>
        <taxon>Bacillus cereus group</taxon>
    </lineage>
</organism>
<gene>
    <name evidence="2" type="ORF">FPL01_27600</name>
</gene>
<reference evidence="2 3" key="1">
    <citation type="submission" date="2019-07" db="EMBL/GenBank/DDBJ databases">
        <authorList>
            <person name="Yu W.S."/>
            <person name="Cheong H.-M."/>
            <person name="Choi Y."/>
            <person name="Hwang K.J."/>
            <person name="Jung K."/>
            <person name="Lee S."/>
            <person name="Choi C."/>
        </authorList>
    </citation>
    <scope>NUCLEOTIDE SEQUENCE [LARGE SCALE GENOMIC DNA]</scope>
    <source>
        <strain evidence="2 3">NCCP 15909</strain>
    </source>
</reference>
<evidence type="ECO:0000313" key="2">
    <source>
        <dbReference type="EMBL" id="QHH92014.1"/>
    </source>
</evidence>
<evidence type="ECO:0000259" key="1">
    <source>
        <dbReference type="Pfam" id="PF21747"/>
    </source>
</evidence>
<dbReference type="Pfam" id="PF21747">
    <property type="entry name" value="YpoC"/>
    <property type="match status" value="1"/>
</dbReference>
<evidence type="ECO:0000313" key="3">
    <source>
        <dbReference type="Proteomes" id="UP000464796"/>
    </source>
</evidence>
<sequence length="185" mass="22419">MERVIEIPKEFRCLPFFKESKNSIVYYTEQSFEETIQNTYFIYDMERQYEPWNEIENSIPVLLNVWKSKHEDIATLFRNRNKQEAEGPMILFAAHLLSIVYWLNEQPVYSLNEMEDYTSMLEVQPVNFIERYSFIIKKPNNYHSYIQLAQLYIEIEKLYVKKMITKRSPFLVKRKGLLFCIKTLL</sequence>
<keyword evidence="3" id="KW-1185">Reference proteome</keyword>
<dbReference type="InterPro" id="IPR048427">
    <property type="entry name" value="YpoC"/>
</dbReference>
<accession>A0ABX6IB16</accession>
<dbReference type="EMBL" id="CP041979">
    <property type="protein sequence ID" value="QHH92014.1"/>
    <property type="molecule type" value="Genomic_DNA"/>
</dbReference>
<protein>
    <submittedName>
        <fullName evidence="2">GTPase</fullName>
    </submittedName>
</protein>
<dbReference type="Proteomes" id="UP000464796">
    <property type="component" value="Chromosome"/>
</dbReference>
<name>A0ABX6IB16_9BACI</name>
<proteinExistence type="predicted"/>